<evidence type="ECO:0000313" key="2">
    <source>
        <dbReference type="EMBL" id="RVT50448.1"/>
    </source>
</evidence>
<evidence type="ECO:0000313" key="3">
    <source>
        <dbReference type="Proteomes" id="UP000288178"/>
    </source>
</evidence>
<feature type="transmembrane region" description="Helical" evidence="1">
    <location>
        <begin position="212"/>
        <end position="232"/>
    </location>
</feature>
<protein>
    <submittedName>
        <fullName evidence="2">DUF3667 domain-containing protein</fullName>
    </submittedName>
</protein>
<proteinExistence type="predicted"/>
<evidence type="ECO:0000256" key="1">
    <source>
        <dbReference type="SAM" id="Phobius"/>
    </source>
</evidence>
<dbReference type="Proteomes" id="UP000288178">
    <property type="component" value="Unassembled WGS sequence"/>
</dbReference>
<accession>A0A3S2U1X1</accession>
<feature type="transmembrane region" description="Helical" evidence="1">
    <location>
        <begin position="89"/>
        <end position="107"/>
    </location>
</feature>
<sequence length="296" mass="31474">MTHDDALRTECANCGAALAIDPHPHFCPLCGQETRVHPPSFAEFVHEFVGHYVALEGALWRTLGLLLLKPGRLTREYLDGRRRRYVLPLRVYLSASFLFFLVAKFLAATPAGMPAVQVDAAPEGPVASAQVEGDGGAFQAWLERCARPDACGWLEARAARGLQRISTTDGTHAVSARMAGAAPYAVFLMVPVFAGLLRLAWRGTGLTYGAHFVMALHLHAFAFLVLLAADLLPASLDGVAMLLIGAHAVLAARCVYGTGWLGTLARALMVGTVYGLLLALGTAALLLLSIFLASGA</sequence>
<keyword evidence="1" id="KW-0812">Transmembrane</keyword>
<feature type="transmembrane region" description="Helical" evidence="1">
    <location>
        <begin position="181"/>
        <end position="200"/>
    </location>
</feature>
<keyword evidence="3" id="KW-1185">Reference proteome</keyword>
<keyword evidence="1" id="KW-0472">Membrane</keyword>
<gene>
    <name evidence="2" type="ORF">ENE75_15680</name>
</gene>
<dbReference type="OrthoDB" id="9111327at2"/>
<feature type="transmembrane region" description="Helical" evidence="1">
    <location>
        <begin position="238"/>
        <end position="256"/>
    </location>
</feature>
<dbReference type="RefSeq" id="WP_128199275.1">
    <property type="nucleotide sequence ID" value="NZ_SACT01000005.1"/>
</dbReference>
<dbReference type="Pfam" id="PF12412">
    <property type="entry name" value="DUF3667"/>
    <property type="match status" value="1"/>
</dbReference>
<feature type="transmembrane region" description="Helical" evidence="1">
    <location>
        <begin position="268"/>
        <end position="293"/>
    </location>
</feature>
<comment type="caution">
    <text evidence="2">The sequence shown here is derived from an EMBL/GenBank/DDBJ whole genome shotgun (WGS) entry which is preliminary data.</text>
</comment>
<keyword evidence="1" id="KW-1133">Transmembrane helix</keyword>
<dbReference type="EMBL" id="SACT01000005">
    <property type="protein sequence ID" value="RVT50448.1"/>
    <property type="molecule type" value="Genomic_DNA"/>
</dbReference>
<name>A0A3S2U1X1_9BURK</name>
<dbReference type="InterPro" id="IPR022134">
    <property type="entry name" value="DUF3667"/>
</dbReference>
<reference evidence="2 3" key="1">
    <citation type="submission" date="2019-01" db="EMBL/GenBank/DDBJ databases">
        <authorList>
            <person name="Chen W.-M."/>
        </authorList>
    </citation>
    <scope>NUCLEOTIDE SEQUENCE [LARGE SCALE GENOMIC DNA]</scope>
    <source>
        <strain evidence="2 3">ICH-3</strain>
    </source>
</reference>
<dbReference type="AlphaFoldDB" id="A0A3S2U1X1"/>
<organism evidence="2 3">
    <name type="scientific">Rubrivivax albus</name>
    <dbReference type="NCBI Taxonomy" id="2499835"/>
    <lineage>
        <taxon>Bacteria</taxon>
        <taxon>Pseudomonadati</taxon>
        <taxon>Pseudomonadota</taxon>
        <taxon>Betaproteobacteria</taxon>
        <taxon>Burkholderiales</taxon>
        <taxon>Sphaerotilaceae</taxon>
        <taxon>Rubrivivax</taxon>
    </lineage>
</organism>